<dbReference type="KEGG" id="dae:Dtox_0426"/>
<dbReference type="HOGENOM" id="CLU_122889_0_0_9"/>
<dbReference type="InterPro" id="IPR046680">
    <property type="entry name" value="DUF6550"/>
</dbReference>
<proteinExistence type="predicted"/>
<feature type="compositionally biased region" description="Basic and acidic residues" evidence="1">
    <location>
        <begin position="62"/>
        <end position="71"/>
    </location>
</feature>
<reference evidence="2 3" key="1">
    <citation type="journal article" date="2009" name="Stand. Genomic Sci.">
        <title>Complete genome sequence of Desulfotomaculum acetoxidans type strain (5575).</title>
        <authorList>
            <person name="Spring S."/>
            <person name="Lapidus A."/>
            <person name="Schroder M."/>
            <person name="Gleim D."/>
            <person name="Sims D."/>
            <person name="Meincke L."/>
            <person name="Glavina Del Rio T."/>
            <person name="Tice H."/>
            <person name="Copeland A."/>
            <person name="Cheng J.F."/>
            <person name="Lucas S."/>
            <person name="Chen F."/>
            <person name="Nolan M."/>
            <person name="Bruce D."/>
            <person name="Goodwin L."/>
            <person name="Pitluck S."/>
            <person name="Ivanova N."/>
            <person name="Mavromatis K."/>
            <person name="Mikhailova N."/>
            <person name="Pati A."/>
            <person name="Chen A."/>
            <person name="Palaniappan K."/>
            <person name="Land M."/>
            <person name="Hauser L."/>
            <person name="Chang Y.J."/>
            <person name="Jeffries C.D."/>
            <person name="Chain P."/>
            <person name="Saunders E."/>
            <person name="Brettin T."/>
            <person name="Detter J.C."/>
            <person name="Goker M."/>
            <person name="Bristow J."/>
            <person name="Eisen J.A."/>
            <person name="Markowitz V."/>
            <person name="Hugenholtz P."/>
            <person name="Kyrpides N.C."/>
            <person name="Klenk H.P."/>
            <person name="Han C."/>
        </authorList>
    </citation>
    <scope>NUCLEOTIDE SEQUENCE [LARGE SCALE GENOMIC DNA]</scope>
    <source>
        <strain evidence="3">ATCC 49208 / DSM 771 / VKM B-1644</strain>
    </source>
</reference>
<dbReference type="STRING" id="485916.Dtox_0426"/>
<feature type="compositionally biased region" description="Polar residues" evidence="1">
    <location>
        <begin position="89"/>
        <end position="99"/>
    </location>
</feature>
<evidence type="ECO:0000313" key="3">
    <source>
        <dbReference type="Proteomes" id="UP000002217"/>
    </source>
</evidence>
<keyword evidence="3" id="KW-1185">Reference proteome</keyword>
<feature type="compositionally biased region" description="Basic and acidic residues" evidence="1">
    <location>
        <begin position="114"/>
        <end position="137"/>
    </location>
</feature>
<dbReference type="Proteomes" id="UP000002217">
    <property type="component" value="Chromosome"/>
</dbReference>
<dbReference type="eggNOG" id="ENOG502ZG82">
    <property type="taxonomic scope" value="Bacteria"/>
</dbReference>
<accession>C8W511</accession>
<protein>
    <submittedName>
        <fullName evidence="2">Uncharacterized protein</fullName>
    </submittedName>
</protein>
<dbReference type="AlphaFoldDB" id="C8W511"/>
<name>C8W511_DESAS</name>
<sequence length="175" mass="19208">MMNMNDKTKRNLLIAGLCVICVGLIFAISSRFQTETPTGGENTPATLVKAEVTPDINNMEETAEKTNDKELVIQLDEPIPAPTDKPADQTDQPVQNLQPDVTKPPEPSGSQKTDPGKNPDGEKFDTVKPVEHDKVTKPENSSSPSTPKAGDKNDKGQMWVRQPRIYTKTEIRLGI</sequence>
<organism evidence="2 3">
    <name type="scientific">Desulfofarcimen acetoxidans (strain ATCC 49208 / DSM 771 / KCTC 5769 / VKM B-1644 / 5575)</name>
    <name type="common">Desulfotomaculum acetoxidans</name>
    <dbReference type="NCBI Taxonomy" id="485916"/>
    <lineage>
        <taxon>Bacteria</taxon>
        <taxon>Bacillati</taxon>
        <taxon>Bacillota</taxon>
        <taxon>Clostridia</taxon>
        <taxon>Eubacteriales</taxon>
        <taxon>Peptococcaceae</taxon>
        <taxon>Desulfofarcimen</taxon>
    </lineage>
</organism>
<evidence type="ECO:0000313" key="2">
    <source>
        <dbReference type="EMBL" id="ACV61363.1"/>
    </source>
</evidence>
<dbReference type="RefSeq" id="WP_015756084.1">
    <property type="nucleotide sequence ID" value="NC_013216.1"/>
</dbReference>
<feature type="region of interest" description="Disordered" evidence="1">
    <location>
        <begin position="61"/>
        <end position="175"/>
    </location>
</feature>
<dbReference type="Pfam" id="PF20187">
    <property type="entry name" value="DUF6550"/>
    <property type="match status" value="1"/>
</dbReference>
<dbReference type="OrthoDB" id="2666372at2"/>
<evidence type="ECO:0000256" key="1">
    <source>
        <dbReference type="SAM" id="MobiDB-lite"/>
    </source>
</evidence>
<dbReference type="EMBL" id="CP001720">
    <property type="protein sequence ID" value="ACV61363.1"/>
    <property type="molecule type" value="Genomic_DNA"/>
</dbReference>
<gene>
    <name evidence="2" type="ordered locus">Dtox_0426</name>
</gene>